<evidence type="ECO:0000313" key="1">
    <source>
        <dbReference type="EMBL" id="PIP53294.1"/>
    </source>
</evidence>
<sequence>MLNYQKMIDQNFQYSEIMKQILDVKKLPVEIFPTITVSRDPGSGGRDIAEKVASKLGLEYLEKKKLMKMIVKKAGLDTHLVEEALREETLSPWESIINNFLGLKKLDEYTFIRTLIEVLLETAAKKPFVVLGRGANFILPPEATLRVRVTAPRRVLIKYAMQFENKNRMEARQTIDKYLKSRRDYVYKYFSKDIKKSHYYDLCLSTEFLSIDQATDIAVAAFKGKFDIR</sequence>
<evidence type="ECO:0000313" key="2">
    <source>
        <dbReference type="Proteomes" id="UP000229459"/>
    </source>
</evidence>
<dbReference type="AlphaFoldDB" id="A0A2H0B6N9"/>
<gene>
    <name evidence="1" type="ORF">COX08_01760</name>
</gene>
<proteinExistence type="predicted"/>
<dbReference type="Pfam" id="PF13189">
    <property type="entry name" value="Cytidylate_kin2"/>
    <property type="match status" value="1"/>
</dbReference>
<dbReference type="InterPro" id="IPR027417">
    <property type="entry name" value="P-loop_NTPase"/>
</dbReference>
<dbReference type="EMBL" id="PCSR01000038">
    <property type="protein sequence ID" value="PIP53294.1"/>
    <property type="molecule type" value="Genomic_DNA"/>
</dbReference>
<comment type="caution">
    <text evidence="1">The sequence shown here is derived from an EMBL/GenBank/DDBJ whole genome shotgun (WGS) entry which is preliminary data.</text>
</comment>
<protein>
    <recommendedName>
        <fullName evidence="3">Cytidylate kinase</fullName>
    </recommendedName>
</protein>
<dbReference type="Proteomes" id="UP000229459">
    <property type="component" value="Unassembled WGS sequence"/>
</dbReference>
<dbReference type="SUPFAM" id="SSF52540">
    <property type="entry name" value="P-loop containing nucleoside triphosphate hydrolases"/>
    <property type="match status" value="1"/>
</dbReference>
<reference evidence="1 2" key="1">
    <citation type="submission" date="2017-09" db="EMBL/GenBank/DDBJ databases">
        <title>Depth-based differentiation of microbial function through sediment-hosted aquifers and enrichment of novel symbionts in the deep terrestrial subsurface.</title>
        <authorList>
            <person name="Probst A.J."/>
            <person name="Ladd B."/>
            <person name="Jarett J.K."/>
            <person name="Geller-Mcgrath D.E."/>
            <person name="Sieber C.M."/>
            <person name="Emerson J.B."/>
            <person name="Anantharaman K."/>
            <person name="Thomas B.C."/>
            <person name="Malmstrom R."/>
            <person name="Stieglmeier M."/>
            <person name="Klingl A."/>
            <person name="Woyke T."/>
            <person name="Ryan C.M."/>
            <person name="Banfield J.F."/>
        </authorList>
    </citation>
    <scope>NUCLEOTIDE SEQUENCE [LARGE SCALE GENOMIC DNA]</scope>
    <source>
        <strain evidence="1">CG23_combo_of_CG06-09_8_20_14_all_34_8</strain>
    </source>
</reference>
<dbReference type="Gene3D" id="3.40.50.300">
    <property type="entry name" value="P-loop containing nucleotide triphosphate hydrolases"/>
    <property type="match status" value="1"/>
</dbReference>
<organism evidence="1 2">
    <name type="scientific">Candidatus Beckwithbacteria bacterium CG23_combo_of_CG06-09_8_20_14_all_34_8</name>
    <dbReference type="NCBI Taxonomy" id="1974497"/>
    <lineage>
        <taxon>Bacteria</taxon>
        <taxon>Candidatus Beckwithiibacteriota</taxon>
    </lineage>
</organism>
<evidence type="ECO:0008006" key="3">
    <source>
        <dbReference type="Google" id="ProtNLM"/>
    </source>
</evidence>
<accession>A0A2H0B6N9</accession>
<name>A0A2H0B6N9_9BACT</name>